<evidence type="ECO:0000256" key="2">
    <source>
        <dbReference type="ARBA" id="ARBA00022475"/>
    </source>
</evidence>
<comment type="subcellular location">
    <subcellularLocation>
        <location evidence="1">Cell membrane</location>
        <topology evidence="1">Multi-pass membrane protein</topology>
    </subcellularLocation>
</comment>
<keyword evidence="3 6" id="KW-0812">Transmembrane</keyword>
<comment type="caution">
    <text evidence="7">The sequence shown here is derived from an EMBL/GenBank/DDBJ whole genome shotgun (WGS) entry which is preliminary data.</text>
</comment>
<dbReference type="PATRIC" id="fig|83552.4.peg.1875"/>
<keyword evidence="2" id="KW-1003">Cell membrane</keyword>
<dbReference type="GO" id="GO:0015920">
    <property type="term" value="P:lipopolysaccharide transport"/>
    <property type="evidence" value="ECO:0007669"/>
    <property type="project" value="TreeGrafter"/>
</dbReference>
<evidence type="ECO:0000256" key="4">
    <source>
        <dbReference type="ARBA" id="ARBA00022989"/>
    </source>
</evidence>
<keyword evidence="5 6" id="KW-0472">Membrane</keyword>
<evidence type="ECO:0000313" key="7">
    <source>
        <dbReference type="EMBL" id="KIA77003.1"/>
    </source>
</evidence>
<evidence type="ECO:0000256" key="3">
    <source>
        <dbReference type="ARBA" id="ARBA00022692"/>
    </source>
</evidence>
<keyword evidence="4 6" id="KW-1133">Transmembrane helix</keyword>
<sequence length="396" mass="45149">MHFYFHINPSLRRKSKAMLLIWRYLLLQYFQVLSLSTVAFVAILLTTRFDEIAHFAALGAAGSHIIWFIVSQIPYILPIVIPISSLIASLLLIQRLSQTHELTALRASGWAIRDILYPILIAAAFIALLNFYIVSELATNSHLQASLLKKELRSINPLLLLNNKHLMRVKGAYFHAMGNSRVGEFAKNALFAMPSKQNNRIQLMIAKSLHADSVLFIGNSVTNMTTLPVENGESFDHFVVENLEKTMTPIQDFSLIFQRNVFSLSNDHLKLSLLIYRMKEQALHLRQPDLLREEMKQLQKQQNRSYAEIIRRFSLAIAVFSFTLMGCAFGMNISRHRSNKGVVFVIALAVFYLISYFTAKGIEHHLFSATLLYLIPHLLILGISSFILYRVSRGIE</sequence>
<feature type="transmembrane region" description="Helical" evidence="6">
    <location>
        <begin position="75"/>
        <end position="94"/>
    </location>
</feature>
<dbReference type="GO" id="GO:0043190">
    <property type="term" value="C:ATP-binding cassette (ABC) transporter complex"/>
    <property type="evidence" value="ECO:0007669"/>
    <property type="project" value="TreeGrafter"/>
</dbReference>
<feature type="transmembrane region" description="Helical" evidence="6">
    <location>
        <begin position="52"/>
        <end position="69"/>
    </location>
</feature>
<dbReference type="PANTHER" id="PTHR33529:SF2">
    <property type="entry name" value="LIPOPOLYSACCHARIDE EXPORT SYSTEM PERMEASE PROTEIN LPTG"/>
    <property type="match status" value="1"/>
</dbReference>
<protein>
    <recommendedName>
        <fullName evidence="9">Permease, YjgP/YjgQ family</fullName>
    </recommendedName>
</protein>
<feature type="transmembrane region" description="Helical" evidence="6">
    <location>
        <begin position="371"/>
        <end position="391"/>
    </location>
</feature>
<feature type="transmembrane region" description="Helical" evidence="6">
    <location>
        <begin position="115"/>
        <end position="134"/>
    </location>
</feature>
<dbReference type="Proteomes" id="UP000031307">
    <property type="component" value="Unassembled WGS sequence"/>
</dbReference>
<proteinExistence type="predicted"/>
<dbReference type="AlphaFoldDB" id="A0A0C1EA98"/>
<organism evidence="7 8">
    <name type="scientific">Parachlamydia acanthamoebae</name>
    <dbReference type="NCBI Taxonomy" id="83552"/>
    <lineage>
        <taxon>Bacteria</taxon>
        <taxon>Pseudomonadati</taxon>
        <taxon>Chlamydiota</taxon>
        <taxon>Chlamydiia</taxon>
        <taxon>Parachlamydiales</taxon>
        <taxon>Parachlamydiaceae</taxon>
        <taxon>Parachlamydia</taxon>
    </lineage>
</organism>
<gene>
    <name evidence="7" type="ORF">DB43_HA00220</name>
</gene>
<reference evidence="7 8" key="1">
    <citation type="journal article" date="2014" name="Mol. Biol. Evol.">
        <title>Massive expansion of Ubiquitination-related gene families within the Chlamydiae.</title>
        <authorList>
            <person name="Domman D."/>
            <person name="Collingro A."/>
            <person name="Lagkouvardos I."/>
            <person name="Gehre L."/>
            <person name="Weinmaier T."/>
            <person name="Rattei T."/>
            <person name="Subtil A."/>
            <person name="Horn M."/>
        </authorList>
    </citation>
    <scope>NUCLEOTIDE SEQUENCE [LARGE SCALE GENOMIC DNA]</scope>
    <source>
        <strain evidence="7 8">OEW1</strain>
    </source>
</reference>
<feature type="transmembrane region" description="Helical" evidence="6">
    <location>
        <begin position="309"/>
        <end position="329"/>
    </location>
</feature>
<evidence type="ECO:0000256" key="1">
    <source>
        <dbReference type="ARBA" id="ARBA00004651"/>
    </source>
</evidence>
<evidence type="ECO:0000256" key="6">
    <source>
        <dbReference type="SAM" id="Phobius"/>
    </source>
</evidence>
<dbReference type="PANTHER" id="PTHR33529">
    <property type="entry name" value="SLR0882 PROTEIN-RELATED"/>
    <property type="match status" value="1"/>
</dbReference>
<feature type="transmembrane region" description="Helical" evidence="6">
    <location>
        <begin position="20"/>
        <end position="45"/>
    </location>
</feature>
<evidence type="ECO:0008006" key="9">
    <source>
        <dbReference type="Google" id="ProtNLM"/>
    </source>
</evidence>
<dbReference type="InterPro" id="IPR005495">
    <property type="entry name" value="LptG/LptF_permease"/>
</dbReference>
<dbReference type="EMBL" id="JSAM01000096">
    <property type="protein sequence ID" value="KIA77003.1"/>
    <property type="molecule type" value="Genomic_DNA"/>
</dbReference>
<evidence type="ECO:0000313" key="8">
    <source>
        <dbReference type="Proteomes" id="UP000031307"/>
    </source>
</evidence>
<evidence type="ECO:0000256" key="5">
    <source>
        <dbReference type="ARBA" id="ARBA00023136"/>
    </source>
</evidence>
<accession>A0A0C1EA98</accession>
<dbReference type="Pfam" id="PF03739">
    <property type="entry name" value="LptF_LptG"/>
    <property type="match status" value="1"/>
</dbReference>
<name>A0A0C1EA98_9BACT</name>
<feature type="transmembrane region" description="Helical" evidence="6">
    <location>
        <begin position="341"/>
        <end position="359"/>
    </location>
</feature>